<feature type="region of interest" description="Disordered" evidence="1">
    <location>
        <begin position="149"/>
        <end position="193"/>
    </location>
</feature>
<feature type="compositionally biased region" description="Polar residues" evidence="1">
    <location>
        <begin position="244"/>
        <end position="254"/>
    </location>
</feature>
<proteinExistence type="predicted"/>
<dbReference type="AlphaFoldDB" id="W3XFD9"/>
<sequence>MVYHNPLQRTMNAVLIDFCHICQPELMLEYELDTVPDNGRSKTCRRCSKTFVESVSFTNQDQLEKQLARLAAGHFATSHGLAIASLGPARLEKIEIRWKDGDHSFGYGATSLLGMEPDRFQRQLDMIPLRGFIDVIYIEFKSPSHVHPGPKPLPAFPSPTTSQVSYSPRVTYPNQSRGPTGKSKLDQPWDGRTLHPNLHNPYVSPKIRDVFMSDFDPSPTPVDAKPFCDHTRIKAIPSNGFRTSGSYEINTGTARRTPLQPGTKKNHKAASTDPYRKASSNLSKHLAQPLSNPFCDGLSDPKPQTASILPLIHHPHMAPRHTSQQQASNHHVPSFGDGRASHPSQGAAIKLVPHPNAFTGLSGDNPGIGTRPMRPIKRLPRTRKPYSGPHNSFGADRAGHGHHADIGAFTKDQQIEHFLGAWDGYAGSDELMHDAS</sequence>
<dbReference type="EMBL" id="KI912111">
    <property type="protein sequence ID" value="ETS83931.1"/>
    <property type="molecule type" value="Genomic_DNA"/>
</dbReference>
<feature type="compositionally biased region" description="Basic residues" evidence="1">
    <location>
        <begin position="374"/>
        <end position="384"/>
    </location>
</feature>
<reference evidence="3" key="1">
    <citation type="journal article" date="2015" name="BMC Genomics">
        <title>Genomic and transcriptomic analysis of the endophytic fungus Pestalotiopsis fici reveals its lifestyle and high potential for synthesis of natural products.</title>
        <authorList>
            <person name="Wang X."/>
            <person name="Zhang X."/>
            <person name="Liu L."/>
            <person name="Xiang M."/>
            <person name="Wang W."/>
            <person name="Sun X."/>
            <person name="Che Y."/>
            <person name="Guo L."/>
            <person name="Liu G."/>
            <person name="Guo L."/>
            <person name="Wang C."/>
            <person name="Yin W.B."/>
            <person name="Stadler M."/>
            <person name="Zhang X."/>
            <person name="Liu X."/>
        </authorList>
    </citation>
    <scope>NUCLEOTIDE SEQUENCE [LARGE SCALE GENOMIC DNA]</scope>
    <source>
        <strain evidence="3">W106-1 / CGMCC3.15140</strain>
    </source>
</reference>
<feature type="compositionally biased region" description="Basic and acidic residues" evidence="1">
    <location>
        <begin position="183"/>
        <end position="193"/>
    </location>
</feature>
<dbReference type="Proteomes" id="UP000030651">
    <property type="component" value="Unassembled WGS sequence"/>
</dbReference>
<evidence type="ECO:0000256" key="1">
    <source>
        <dbReference type="SAM" id="MobiDB-lite"/>
    </source>
</evidence>
<feature type="compositionally biased region" description="Polar residues" evidence="1">
    <location>
        <begin position="321"/>
        <end position="331"/>
    </location>
</feature>
<feature type="region of interest" description="Disordered" evidence="1">
    <location>
        <begin position="360"/>
        <end position="390"/>
    </location>
</feature>
<dbReference type="OrthoDB" id="4747997at2759"/>
<accession>W3XFD9</accession>
<dbReference type="InParanoid" id="W3XFD9"/>
<feature type="region of interest" description="Disordered" evidence="1">
    <location>
        <begin position="244"/>
        <end position="278"/>
    </location>
</feature>
<dbReference type="RefSeq" id="XP_007832579.1">
    <property type="nucleotide sequence ID" value="XM_007834388.1"/>
</dbReference>
<dbReference type="HOGENOM" id="CLU_628665_0_0_1"/>
<feature type="compositionally biased region" description="Polar residues" evidence="1">
    <location>
        <begin position="158"/>
        <end position="178"/>
    </location>
</feature>
<name>W3XFD9_PESFW</name>
<protein>
    <submittedName>
        <fullName evidence="2">Uncharacterized protein</fullName>
    </submittedName>
</protein>
<feature type="region of interest" description="Disordered" evidence="1">
    <location>
        <begin position="321"/>
        <end position="343"/>
    </location>
</feature>
<gene>
    <name evidence="2" type="ORF">PFICI_05807</name>
</gene>
<dbReference type="KEGG" id="pfy:PFICI_05807"/>
<evidence type="ECO:0000313" key="2">
    <source>
        <dbReference type="EMBL" id="ETS83931.1"/>
    </source>
</evidence>
<dbReference type="GeneID" id="19270820"/>
<keyword evidence="3" id="KW-1185">Reference proteome</keyword>
<organism evidence="2 3">
    <name type="scientific">Pestalotiopsis fici (strain W106-1 / CGMCC3.15140)</name>
    <dbReference type="NCBI Taxonomy" id="1229662"/>
    <lineage>
        <taxon>Eukaryota</taxon>
        <taxon>Fungi</taxon>
        <taxon>Dikarya</taxon>
        <taxon>Ascomycota</taxon>
        <taxon>Pezizomycotina</taxon>
        <taxon>Sordariomycetes</taxon>
        <taxon>Xylariomycetidae</taxon>
        <taxon>Amphisphaeriales</taxon>
        <taxon>Sporocadaceae</taxon>
        <taxon>Pestalotiopsis</taxon>
    </lineage>
</organism>
<evidence type="ECO:0000313" key="3">
    <source>
        <dbReference type="Proteomes" id="UP000030651"/>
    </source>
</evidence>